<dbReference type="SUPFAM" id="SSF47923">
    <property type="entry name" value="Ypt/Rab-GAP domain of gyp1p"/>
    <property type="match status" value="1"/>
</dbReference>
<evidence type="ECO:0000313" key="2">
    <source>
        <dbReference type="Proteomes" id="UP001642464"/>
    </source>
</evidence>
<accession>A0ABP0HSC3</accession>
<dbReference type="InterPro" id="IPR035969">
    <property type="entry name" value="Rab-GAP_TBC_sf"/>
</dbReference>
<protein>
    <submittedName>
        <fullName evidence="1">Uncharacterized protein</fullName>
    </submittedName>
</protein>
<proteinExistence type="predicted"/>
<comment type="caution">
    <text evidence="1">The sequence shown here is derived from an EMBL/GenBank/DDBJ whole genome shotgun (WGS) entry which is preliminary data.</text>
</comment>
<name>A0ABP0HSC3_9DINO</name>
<gene>
    <name evidence="1" type="ORF">SCF082_LOCUS3368</name>
</gene>
<dbReference type="Pfam" id="PF00566">
    <property type="entry name" value="RabGAP-TBC"/>
    <property type="match status" value="1"/>
</dbReference>
<dbReference type="EMBL" id="CAXAMM010001703">
    <property type="protein sequence ID" value="CAK8993117.1"/>
    <property type="molecule type" value="Genomic_DNA"/>
</dbReference>
<dbReference type="InterPro" id="IPR000195">
    <property type="entry name" value="Rab-GAP-TBC_dom"/>
</dbReference>
<keyword evidence="2" id="KW-1185">Reference proteome</keyword>
<reference evidence="1 2" key="1">
    <citation type="submission" date="2024-02" db="EMBL/GenBank/DDBJ databases">
        <authorList>
            <person name="Chen Y."/>
            <person name="Shah S."/>
            <person name="Dougan E. K."/>
            <person name="Thang M."/>
            <person name="Chan C."/>
        </authorList>
    </citation>
    <scope>NUCLEOTIDE SEQUENCE [LARGE SCALE GENOMIC DNA]</scope>
</reference>
<dbReference type="Gene3D" id="1.10.8.270">
    <property type="entry name" value="putative rabgap domain of human tbc1 domain family member 14 like domains"/>
    <property type="match status" value="1"/>
</dbReference>
<evidence type="ECO:0000313" key="1">
    <source>
        <dbReference type="EMBL" id="CAK8993117.1"/>
    </source>
</evidence>
<sequence length="399" mass="45742">MPAEPGRFTAMKDHSQHSREQQVNVQWQGPRLCEEYNALWQSLCNDSPVTFSEWVLRAVDTVPQTVTWELEAALDVKPTKVVGVGRKMHEKNRKAVYDETQRLKLPAIPSYSQQQGRVKLVLALKAFAAWRPRVGFNVVIAGLAGQLMAVLGNERHTFKLLALLYDRYHLKDYFEHDWTRRREKIMLDAQKVWDTTEYQWPDLFQIFQRFKGGKEIFMDIVRHLLSTLLTEAHTPEIQAFEWHVRLLHRLVLPVGTVVPNDPRGPLRHLIMIIMARHQHLFMTCRSEKELELKVGNLRRSVRMDPLLAKLLAKEPGREEVNLFPSLMIGSAAGIFSHHVLGLLPSFFEPTELVLSLSAAAAGAIASLRWQVRCHNEHVADANRALLAGERRKSHSCVVT</sequence>
<dbReference type="Proteomes" id="UP001642464">
    <property type="component" value="Unassembled WGS sequence"/>
</dbReference>
<organism evidence="1 2">
    <name type="scientific">Durusdinium trenchii</name>
    <dbReference type="NCBI Taxonomy" id="1381693"/>
    <lineage>
        <taxon>Eukaryota</taxon>
        <taxon>Sar</taxon>
        <taxon>Alveolata</taxon>
        <taxon>Dinophyceae</taxon>
        <taxon>Suessiales</taxon>
        <taxon>Symbiodiniaceae</taxon>
        <taxon>Durusdinium</taxon>
    </lineage>
</organism>